<gene>
    <name evidence="1" type="ORF">METZ01_LOCUS132868</name>
</gene>
<proteinExistence type="predicted"/>
<evidence type="ECO:0000313" key="1">
    <source>
        <dbReference type="EMBL" id="SVA80014.1"/>
    </source>
</evidence>
<name>A0A381YST5_9ZZZZ</name>
<reference evidence="1" key="1">
    <citation type="submission" date="2018-05" db="EMBL/GenBank/DDBJ databases">
        <authorList>
            <person name="Lanie J.A."/>
            <person name="Ng W.-L."/>
            <person name="Kazmierczak K.M."/>
            <person name="Andrzejewski T.M."/>
            <person name="Davidsen T.M."/>
            <person name="Wayne K.J."/>
            <person name="Tettelin H."/>
            <person name="Glass J.I."/>
            <person name="Rusch D."/>
            <person name="Podicherti R."/>
            <person name="Tsui H.-C.T."/>
            <person name="Winkler M.E."/>
        </authorList>
    </citation>
    <scope>NUCLEOTIDE SEQUENCE</scope>
</reference>
<dbReference type="EMBL" id="UINC01018959">
    <property type="protein sequence ID" value="SVA80014.1"/>
    <property type="molecule type" value="Genomic_DNA"/>
</dbReference>
<feature type="non-terminal residue" evidence="1">
    <location>
        <position position="33"/>
    </location>
</feature>
<dbReference type="AlphaFoldDB" id="A0A381YST5"/>
<organism evidence="1">
    <name type="scientific">marine metagenome</name>
    <dbReference type="NCBI Taxonomy" id="408172"/>
    <lineage>
        <taxon>unclassified sequences</taxon>
        <taxon>metagenomes</taxon>
        <taxon>ecological metagenomes</taxon>
    </lineage>
</organism>
<sequence>MPFNAAATTIANITASTPMISSGHSPLDPPRTM</sequence>
<accession>A0A381YST5</accession>
<protein>
    <submittedName>
        <fullName evidence="1">Uncharacterized protein</fullName>
    </submittedName>
</protein>